<feature type="region of interest" description="Disordered" evidence="1">
    <location>
        <begin position="238"/>
        <end position="278"/>
    </location>
</feature>
<feature type="compositionally biased region" description="Basic and acidic residues" evidence="1">
    <location>
        <begin position="1250"/>
        <end position="1271"/>
    </location>
</feature>
<feature type="compositionally biased region" description="Polar residues" evidence="1">
    <location>
        <begin position="1198"/>
        <end position="1213"/>
    </location>
</feature>
<evidence type="ECO:0000256" key="1">
    <source>
        <dbReference type="SAM" id="MobiDB-lite"/>
    </source>
</evidence>
<feature type="region of interest" description="Disordered" evidence="1">
    <location>
        <begin position="941"/>
        <end position="978"/>
    </location>
</feature>
<feature type="compositionally biased region" description="Basic residues" evidence="1">
    <location>
        <begin position="153"/>
        <end position="163"/>
    </location>
</feature>
<evidence type="ECO:0000313" key="2">
    <source>
        <dbReference type="Proteomes" id="UP000694845"/>
    </source>
</evidence>
<feature type="region of interest" description="Disordered" evidence="1">
    <location>
        <begin position="1406"/>
        <end position="1483"/>
    </location>
</feature>
<feature type="compositionally biased region" description="Polar residues" evidence="1">
    <location>
        <begin position="238"/>
        <end position="260"/>
    </location>
</feature>
<sequence>MTSSVPLLAEIVSDEYLRRQSPSKLTTTFSNHLNVSSVSTSGRPDNKQPANTSLALNCSPVQNEPTTATSASIYAKVFPEVDRDLPTLQEQQLSSVTNATKDTPAESLPKSESNATVGSEKQDQPRQIISKQVEFDLASVLFAPCNTAASSAKNKKKHKKRSLGRSQSYEEIGTKSHETSDLKTGKRVTFKEEMVEIREAVENDKDSTIGKGKNYLFTGEDGDDDNFYNNDLELSINDGASNSSHVNPNTNRQSEITSNESDVKTSVVPREPQEKQTDVRVTENNIPALRNMTPFSETEIMQHASKNQGVVVCMAMESGVQRDETFSRKQEKISKDVLPVLRSEEIQARCVPKDNTQGPAVNMATDSNGHKAVSVDKETEEKCQANQNRTKPNQNQTTSETTEIPFVNPNDFTEPWTSTTKNVEGQTEQHVSDYDDDEPNLIIDESPVTQQHKDCAKTVVNIIKPAQPQDNMPSVHKTNVGNQTRKPHEGNVIQQDSRLLVDTSKKPENDSRIKVHLVNSAEASKQTSSVSGTLLSGFVSEYSQRTTASCSVNDAHPSLTINGSSPTSMTTEFTNACTPALEGRQGSTGEEISDLAVTRLSDTNVKSRPSVNLENTPSTYSTIYTTNELFPTGSITNRLLSPSYFQRSAVSATQGSHGYHCLASNPRLTSNIPYFTGLSHVSLNTQNKPDHIETLFPTQGTHTQVVWPRNNSPRAPRPPMKQSGTWKSRGYQTHATSAIRYQPVLLPSCHQIVPNRYVTGATGHQVSPRNWPSQVVRILQPLPVMSENNQPVRYIIHKDAAPTASASPPLLPTPSTPAVTSLHQHAPVQQLIIHQPMMTTAPGQQVYQQISPNVTFPQNPSLPIPAPSTFPQNQPPSPPPPPPPSTSKQSPCVRVIPHHTSSERDSTSNDSVSRSNPAPIIPNGTLFIQTPKGLVQLQGQYGHNRKPSASGSSRQHKLTKPTDGKVAASTSQDRGASNVASVPIRPIFSRVNKHLHSGAQTPKATTVHMKPGQTTGIRLPYQMLSQKQLLCLTNKTTSQEQKNQEEVEYGKGSEKIVVNKSGKSITEKNQQRNSEKTNVADEIFTKRLAVQSAQSLKGVADEDAMAAGLIQEERENDRRTGGHTRNEALRDDKEPFRHAALSKNTSPDPRKKLLYRPGADTGSFSKGRYVKFLDSSVTVNCIYVPEKTQSDQRRENDSQVTSRRVELSPSSKTVCLDDSDTALSDKDGDSEDNPSRKQSLNSLDTLSSDDTSHAEDSAENKSPSDDKDEWRPSVPVKAPSKCTRRFRNPFTGGLSKINIRTSRRSSGDARGLSQSESVKCATKLDRRHNDETYAPQTAHQRYALRRRGRKDSRYLPQISTNDESSSPEDVHLQKPISSSQTKEENFITDESNRRKITNLSVHESSLCSTASSTPPFKEDCTLNSPLGDEKQSNNTPVNEMAKKKYSTDAKRSKEISESKPSSPYKRRHLRSSISQSSDSDTVSSKYLKRVSFGDSESSACPENMEVPCRLARRNLRRKQSGGHPSNHAPLWQKVLRMLGLKKKRKPAREAPPGGMPWHRRRSSSVVLVESLTESAKQLDRSKDDTNDAEREKKSNIKAMSLQPKAKSGKKWQTPNRERKNVNKDSDGKPAMKKKGKQKAGKKQVKRRKLVRKSKISPQSLTDTSLTSIDLDARRKTRSTTRNSASSSSCQIDSSPSSSIRRGRRTLASISAQTWEDCYRCTYLKWKEAEISPENLAKDEGFKVMTNELGTPRSGPSKDKKNFQKLLMSKWEDIVQSSQTGSLTECEAIKRESQVKTEESILVETPPVAAEFSVSTSGLLENDITSTWITDTTVDKGDKSLMFGNGIERQDVDIEAKWMKNDIGNTEPSETFSSDEASQQKCDSDSYGMPPVLSPVQDLTGDCVSRRGLLGETFDTLESAKAAGYIVPESLTEETLRLLAEDGSIDSDLTGVQAFALFMPSIVEDSYDDSTFLSETSHLNDNDVSCDGDDENEVPPVISCHRLDNLNYGSANIQNDKEAGELGVGSTVVEKSDFCESPDFNISISTVVESSRCGFVDKRIPSDAEQNIMFEATTASATHRDCCPATDEMMPAARLPHSNEDCAGGNCCTVLLETDTSTVSLEGGEII</sequence>
<feature type="region of interest" description="Disordered" evidence="1">
    <location>
        <begin position="420"/>
        <end position="439"/>
    </location>
</feature>
<feature type="compositionally biased region" description="Basic and acidic residues" evidence="1">
    <location>
        <begin position="1576"/>
        <end position="1594"/>
    </location>
</feature>
<dbReference type="GeneID" id="110982391"/>
<feature type="compositionally biased region" description="Basic residues" evidence="1">
    <location>
        <begin position="1630"/>
        <end position="1654"/>
    </location>
</feature>
<name>A0A8B7YZ04_ACAPL</name>
<feature type="compositionally biased region" description="Polar residues" evidence="1">
    <location>
        <begin position="420"/>
        <end position="429"/>
    </location>
</feature>
<dbReference type="OrthoDB" id="10608211at2759"/>
<feature type="region of interest" description="Disordered" evidence="1">
    <location>
        <begin position="1543"/>
        <end position="1704"/>
    </location>
</feature>
<feature type="region of interest" description="Disordered" evidence="1">
    <location>
        <begin position="803"/>
        <end position="823"/>
    </location>
</feature>
<feature type="compositionally biased region" description="Polar residues" evidence="1">
    <location>
        <begin position="1862"/>
        <end position="1880"/>
    </location>
</feature>
<feature type="compositionally biased region" description="Basic and acidic residues" evidence="1">
    <location>
        <begin position="1322"/>
        <end position="1331"/>
    </location>
</feature>
<reference evidence="3" key="1">
    <citation type="submission" date="2025-08" db="UniProtKB">
        <authorList>
            <consortium name="RefSeq"/>
        </authorList>
    </citation>
    <scope>IDENTIFICATION</scope>
</reference>
<dbReference type="RefSeq" id="XP_022096451.1">
    <property type="nucleotide sequence ID" value="XM_022240759.1"/>
</dbReference>
<feature type="compositionally biased region" description="Basic and acidic residues" evidence="1">
    <location>
        <begin position="1111"/>
        <end position="1137"/>
    </location>
</feature>
<dbReference type="Proteomes" id="UP000694845">
    <property type="component" value="Unplaced"/>
</dbReference>
<feature type="compositionally biased region" description="Basic and acidic residues" evidence="1">
    <location>
        <begin position="1615"/>
        <end position="1629"/>
    </location>
</feature>
<feature type="compositionally biased region" description="Polar residues" evidence="1">
    <location>
        <begin position="354"/>
        <end position="367"/>
    </location>
</feature>
<feature type="compositionally biased region" description="Basic and acidic residues" evidence="1">
    <location>
        <begin position="172"/>
        <end position="185"/>
    </location>
</feature>
<feature type="compositionally biased region" description="Basic and acidic residues" evidence="1">
    <location>
        <begin position="1440"/>
        <end position="1457"/>
    </location>
</feature>
<feature type="region of interest" description="Disordered" evidence="1">
    <location>
        <begin position="1862"/>
        <end position="1889"/>
    </location>
</feature>
<dbReference type="OMA" id="SISAQTW"/>
<feature type="compositionally biased region" description="Pro residues" evidence="1">
    <location>
        <begin position="860"/>
        <end position="885"/>
    </location>
</feature>
<feature type="region of interest" description="Disordered" evidence="1">
    <location>
        <begin position="1110"/>
        <end position="1160"/>
    </location>
</feature>
<feature type="region of interest" description="Disordered" evidence="1">
    <location>
        <begin position="353"/>
        <end position="411"/>
    </location>
</feature>
<feature type="compositionally biased region" description="Polar residues" evidence="1">
    <location>
        <begin position="1655"/>
        <end position="1667"/>
    </location>
</feature>
<gene>
    <name evidence="3" type="primary">LOC110982391</name>
</gene>
<feature type="compositionally biased region" description="Basic and acidic residues" evidence="1">
    <location>
        <begin position="373"/>
        <end position="383"/>
    </location>
</feature>
<feature type="region of interest" description="Disordered" evidence="1">
    <location>
        <begin position="149"/>
        <end position="185"/>
    </location>
</feature>
<feature type="compositionally biased region" description="Basic and acidic residues" evidence="1">
    <location>
        <begin position="1381"/>
        <end position="1391"/>
    </location>
</feature>
<protein>
    <submittedName>
        <fullName evidence="3">Uncharacterized protein LOC110982391</fullName>
    </submittedName>
</protein>
<feature type="compositionally biased region" description="Low complexity" evidence="1">
    <location>
        <begin position="1471"/>
        <end position="1483"/>
    </location>
</feature>
<feature type="compositionally biased region" description="Low complexity" evidence="1">
    <location>
        <begin position="1239"/>
        <end position="1249"/>
    </location>
</feature>
<feature type="region of interest" description="Disordered" evidence="1">
    <location>
        <begin position="94"/>
        <end position="125"/>
    </location>
</feature>
<proteinExistence type="predicted"/>
<keyword evidence="2" id="KW-1185">Reference proteome</keyword>
<evidence type="ECO:0000313" key="3">
    <source>
        <dbReference type="RefSeq" id="XP_022096451.1"/>
    </source>
</evidence>
<feature type="region of interest" description="Disordered" evidence="1">
    <location>
        <begin position="701"/>
        <end position="727"/>
    </location>
</feature>
<feature type="compositionally biased region" description="Low complexity" evidence="1">
    <location>
        <begin position="1679"/>
        <end position="1698"/>
    </location>
</feature>
<feature type="compositionally biased region" description="Low complexity" evidence="1">
    <location>
        <begin position="1563"/>
        <end position="1574"/>
    </location>
</feature>
<feature type="region of interest" description="Disordered" evidence="1">
    <location>
        <begin position="1188"/>
        <end position="1391"/>
    </location>
</feature>
<feature type="compositionally biased region" description="Polar residues" evidence="1">
    <location>
        <begin position="110"/>
        <end position="125"/>
    </location>
</feature>
<feature type="compositionally biased region" description="Basic and acidic residues" evidence="1">
    <location>
        <begin position="1188"/>
        <end position="1197"/>
    </location>
</feature>
<feature type="compositionally biased region" description="Polar residues" evidence="1">
    <location>
        <begin position="384"/>
        <end position="402"/>
    </location>
</feature>
<feature type="region of interest" description="Disordered" evidence="1">
    <location>
        <begin position="34"/>
        <end position="53"/>
    </location>
</feature>
<feature type="region of interest" description="Disordered" evidence="1">
    <location>
        <begin position="853"/>
        <end position="925"/>
    </location>
</feature>
<dbReference type="KEGG" id="aplc:110982391"/>
<feature type="compositionally biased region" description="Polar residues" evidence="1">
    <location>
        <begin position="941"/>
        <end position="953"/>
    </location>
</feature>
<organism evidence="2 3">
    <name type="scientific">Acanthaster planci</name>
    <name type="common">Crown-of-thorns starfish</name>
    <dbReference type="NCBI Taxonomy" id="133434"/>
    <lineage>
        <taxon>Eukaryota</taxon>
        <taxon>Metazoa</taxon>
        <taxon>Echinodermata</taxon>
        <taxon>Eleutherozoa</taxon>
        <taxon>Asterozoa</taxon>
        <taxon>Asteroidea</taxon>
        <taxon>Valvatacea</taxon>
        <taxon>Valvatida</taxon>
        <taxon>Acanthasteridae</taxon>
        <taxon>Acanthaster</taxon>
    </lineage>
</organism>
<feature type="compositionally biased region" description="Polar residues" evidence="1">
    <location>
        <begin position="968"/>
        <end position="978"/>
    </location>
</feature>
<accession>A0A8B7YZ04</accession>